<feature type="domain" description="NADH:quinone oxidoreductase/Mrp antiporter transmembrane" evidence="9">
    <location>
        <begin position="129"/>
        <end position="413"/>
    </location>
</feature>
<evidence type="ECO:0000256" key="5">
    <source>
        <dbReference type="ARBA" id="ARBA00022989"/>
    </source>
</evidence>
<organism evidence="10 11">
    <name type="scientific">Tessaracoccus rhinocerotis</name>
    <dbReference type="NCBI Taxonomy" id="1689449"/>
    <lineage>
        <taxon>Bacteria</taxon>
        <taxon>Bacillati</taxon>
        <taxon>Actinomycetota</taxon>
        <taxon>Actinomycetes</taxon>
        <taxon>Propionibacteriales</taxon>
        <taxon>Propionibacteriaceae</taxon>
        <taxon>Tessaracoccus</taxon>
    </lineage>
</organism>
<proteinExistence type="inferred from homology"/>
<dbReference type="GO" id="GO:0042773">
    <property type="term" value="P:ATP synthesis coupled electron transport"/>
    <property type="evidence" value="ECO:0007669"/>
    <property type="project" value="InterPro"/>
</dbReference>
<feature type="transmembrane region" description="Helical" evidence="8">
    <location>
        <begin position="406"/>
        <end position="426"/>
    </location>
</feature>
<evidence type="ECO:0000256" key="8">
    <source>
        <dbReference type="SAM" id="Phobius"/>
    </source>
</evidence>
<protein>
    <submittedName>
        <fullName evidence="10">Na+/H+ antiporter subunit D</fullName>
    </submittedName>
</protein>
<name>A0A553K0R0_9ACTN</name>
<evidence type="ECO:0000256" key="4">
    <source>
        <dbReference type="ARBA" id="ARBA00022692"/>
    </source>
</evidence>
<feature type="transmembrane region" description="Helical" evidence="8">
    <location>
        <begin position="206"/>
        <end position="226"/>
    </location>
</feature>
<keyword evidence="4 7" id="KW-0812">Transmembrane</keyword>
<dbReference type="Pfam" id="PF00361">
    <property type="entry name" value="Proton_antipo_M"/>
    <property type="match status" value="1"/>
</dbReference>
<dbReference type="GO" id="GO:0008137">
    <property type="term" value="F:NADH dehydrogenase (ubiquinone) activity"/>
    <property type="evidence" value="ECO:0007669"/>
    <property type="project" value="InterPro"/>
</dbReference>
<dbReference type="AlphaFoldDB" id="A0A553K0R0"/>
<evidence type="ECO:0000256" key="1">
    <source>
        <dbReference type="ARBA" id="ARBA00004651"/>
    </source>
</evidence>
<evidence type="ECO:0000313" key="10">
    <source>
        <dbReference type="EMBL" id="TRY18291.1"/>
    </source>
</evidence>
<accession>A0A553K0R0</accession>
<comment type="subcellular location">
    <subcellularLocation>
        <location evidence="1">Cell membrane</location>
        <topology evidence="1">Multi-pass membrane protein</topology>
    </subcellularLocation>
    <subcellularLocation>
        <location evidence="7">Membrane</location>
        <topology evidence="7">Multi-pass membrane protein</topology>
    </subcellularLocation>
</comment>
<dbReference type="InterPro" id="IPR050586">
    <property type="entry name" value="CPA3_Na-H_Antiporter_D"/>
</dbReference>
<keyword evidence="6 8" id="KW-0472">Membrane</keyword>
<feature type="transmembrane region" description="Helical" evidence="8">
    <location>
        <begin position="31"/>
        <end position="49"/>
    </location>
</feature>
<feature type="transmembrane region" description="Helical" evidence="8">
    <location>
        <begin position="135"/>
        <end position="153"/>
    </location>
</feature>
<feature type="transmembrane region" description="Helical" evidence="8">
    <location>
        <begin position="498"/>
        <end position="521"/>
    </location>
</feature>
<dbReference type="PANTHER" id="PTHR42703:SF1">
    <property type="entry name" value="NA(+)_H(+) ANTIPORTER SUBUNIT D1"/>
    <property type="match status" value="1"/>
</dbReference>
<dbReference type="EMBL" id="VKKG01000003">
    <property type="protein sequence ID" value="TRY18291.1"/>
    <property type="molecule type" value="Genomic_DNA"/>
</dbReference>
<comment type="similarity">
    <text evidence="2">Belongs to the CPA3 antiporters (TC 2.A.63) subunit D family.</text>
</comment>
<dbReference type="PRINTS" id="PR01437">
    <property type="entry name" value="NUOXDRDTASE4"/>
</dbReference>
<dbReference type="InterPro" id="IPR003918">
    <property type="entry name" value="NADH_UbQ_OxRdtase"/>
</dbReference>
<gene>
    <name evidence="10" type="ORF">FOJ82_09665</name>
</gene>
<feature type="transmembrane region" description="Helical" evidence="8">
    <location>
        <begin position="271"/>
        <end position="292"/>
    </location>
</feature>
<feature type="transmembrane region" description="Helical" evidence="8">
    <location>
        <begin position="299"/>
        <end position="321"/>
    </location>
</feature>
<comment type="caution">
    <text evidence="10">The sequence shown here is derived from an EMBL/GenBank/DDBJ whole genome shotgun (WGS) entry which is preliminary data.</text>
</comment>
<sequence length="546" mass="57019">MINLLTLPVLLPLLGAALALALPKKPRLQRSVSILSLTAVLVVAAILMFRTDADGAIAFWVGGWNPLGIALVADRLSSLMLLVASVVALSVLLFAQGQDEDEVRRETPVSIFHPAFLLLIAGVANAFLAGDLFNLFVGFEILLFASYVLLTLGGTADRIRAGTTYIVVSLLSSALFLTAIAAIYGATGTVNLAMLSVRLSDLTGPVQLLLQLMLLVVFGIKAAVFPMSAWLPDSYPTAPAPVTAVFAGLLTKVGVYAIIRTQTLLFPESDLSGLLLVASLLTMLIGILGAVAQVEIKRMLSFTLVSHLGYMVMGIGLANHAGMAATIYYTAHHITIQAVLFLVAGLIERHGGTTHLDGLGGLMKTAPFLAVLFLVPAFNLGGIPPLSGFIGKLGLLVAGAQVGTPLAWVVMVGGVATSLLTLMAMVKVWNRAFWGVTPQERAEAKAGSGNAPAEGAPSEGADALHARAVAASSMGVVVEDEADLADEIERRKNPMPPLMAAATTGLVLFSLALTVVAGPLMSYADRAASHLEDDSYVSAVLPEGDR</sequence>
<evidence type="ECO:0000256" key="6">
    <source>
        <dbReference type="ARBA" id="ARBA00023136"/>
    </source>
</evidence>
<feature type="transmembrane region" description="Helical" evidence="8">
    <location>
        <begin position="165"/>
        <end position="186"/>
    </location>
</feature>
<evidence type="ECO:0000256" key="3">
    <source>
        <dbReference type="ARBA" id="ARBA00022475"/>
    </source>
</evidence>
<evidence type="ECO:0000256" key="2">
    <source>
        <dbReference type="ARBA" id="ARBA00005346"/>
    </source>
</evidence>
<dbReference type="RefSeq" id="WP_143938267.1">
    <property type="nucleotide sequence ID" value="NZ_VKKG01000003.1"/>
</dbReference>
<keyword evidence="3" id="KW-1003">Cell membrane</keyword>
<keyword evidence="5 8" id="KW-1133">Transmembrane helix</keyword>
<feature type="transmembrane region" description="Helical" evidence="8">
    <location>
        <begin position="327"/>
        <end position="347"/>
    </location>
</feature>
<feature type="transmembrane region" description="Helical" evidence="8">
    <location>
        <begin position="368"/>
        <end position="386"/>
    </location>
</feature>
<evidence type="ECO:0000259" key="9">
    <source>
        <dbReference type="Pfam" id="PF00361"/>
    </source>
</evidence>
<feature type="transmembrane region" description="Helical" evidence="8">
    <location>
        <begin position="238"/>
        <end position="259"/>
    </location>
</feature>
<dbReference type="InterPro" id="IPR001750">
    <property type="entry name" value="ND/Mrp_TM"/>
</dbReference>
<keyword evidence="11" id="KW-1185">Reference proteome</keyword>
<evidence type="ECO:0000313" key="11">
    <source>
        <dbReference type="Proteomes" id="UP000317638"/>
    </source>
</evidence>
<dbReference type="PANTHER" id="PTHR42703">
    <property type="entry name" value="NADH DEHYDROGENASE"/>
    <property type="match status" value="1"/>
</dbReference>
<dbReference type="OrthoDB" id="9768329at2"/>
<feature type="transmembrane region" description="Helical" evidence="8">
    <location>
        <begin position="109"/>
        <end position="129"/>
    </location>
</feature>
<dbReference type="GO" id="GO:0005886">
    <property type="term" value="C:plasma membrane"/>
    <property type="evidence" value="ECO:0007669"/>
    <property type="project" value="UniProtKB-SubCell"/>
</dbReference>
<feature type="transmembrane region" description="Helical" evidence="8">
    <location>
        <begin position="79"/>
        <end position="97"/>
    </location>
</feature>
<dbReference type="Proteomes" id="UP000317638">
    <property type="component" value="Unassembled WGS sequence"/>
</dbReference>
<reference evidence="10 11" key="1">
    <citation type="submission" date="2019-07" db="EMBL/GenBank/DDBJ databases">
        <authorList>
            <person name="Zhou L.-Y."/>
        </authorList>
    </citation>
    <scope>NUCLEOTIDE SEQUENCE [LARGE SCALE GENOMIC DNA]</scope>
    <source>
        <strain evidence="10 11">YIM 101269</strain>
    </source>
</reference>
<dbReference type="NCBIfam" id="NF009308">
    <property type="entry name" value="PRK12665.1"/>
    <property type="match status" value="1"/>
</dbReference>
<evidence type="ECO:0000256" key="7">
    <source>
        <dbReference type="RuleBase" id="RU000320"/>
    </source>
</evidence>